<dbReference type="SMART" id="SM00318">
    <property type="entry name" value="SNc"/>
    <property type="match status" value="1"/>
</dbReference>
<dbReference type="RefSeq" id="WP_147044122.1">
    <property type="nucleotide sequence ID" value="NZ_BAABIR010000001.1"/>
</dbReference>
<evidence type="ECO:0000313" key="3">
    <source>
        <dbReference type="Proteomes" id="UP000321249"/>
    </source>
</evidence>
<dbReference type="Gene3D" id="2.40.50.90">
    <property type="match status" value="1"/>
</dbReference>
<feature type="domain" description="TNase-like" evidence="1">
    <location>
        <begin position="56"/>
        <end position="179"/>
    </location>
</feature>
<reference evidence="2 3" key="1">
    <citation type="journal article" date="2015" name="J. Microbiol.">
        <title>Sphingosinicella ginsenosidimutans sp. nov., with ginsenoside converting activity.</title>
        <authorList>
            <person name="Kim J.K."/>
            <person name="Kang M.S."/>
            <person name="Park S.C."/>
            <person name="Kim K.M."/>
            <person name="Choi K."/>
            <person name="Yoon M.H."/>
            <person name="Im W.T."/>
        </authorList>
    </citation>
    <scope>NUCLEOTIDE SEQUENCE [LARGE SCALE GENOMIC DNA]</scope>
    <source>
        <strain evidence="2 3">BS-11</strain>
    </source>
</reference>
<evidence type="ECO:0000259" key="1">
    <source>
        <dbReference type="PROSITE" id="PS50830"/>
    </source>
</evidence>
<gene>
    <name evidence="2" type="ORF">FRZ32_14200</name>
</gene>
<keyword evidence="3" id="KW-1185">Reference proteome</keyword>
<dbReference type="InterPro" id="IPR035437">
    <property type="entry name" value="SNase_OB-fold_sf"/>
</dbReference>
<dbReference type="PROSITE" id="PS50830">
    <property type="entry name" value="TNASE_3"/>
    <property type="match status" value="1"/>
</dbReference>
<proteinExistence type="predicted"/>
<accession>A0A5C6TWT6</accession>
<protein>
    <submittedName>
        <fullName evidence="2">Thermonuclease family protein</fullName>
    </submittedName>
</protein>
<dbReference type="OrthoDB" id="9805504at2"/>
<dbReference type="SUPFAM" id="SSF50199">
    <property type="entry name" value="Staphylococcal nuclease"/>
    <property type="match status" value="1"/>
</dbReference>
<sequence>MRSSGFAVLTVLILAVVLLIVGKHLRHHDKSPQIEATQPSRAAALLRQDNMPIPNASVAPAAVRVIDGDTIAIGDEHIRLFGIDAPERDQPCTLNGQAIACGYEAGQILSRLIGSAQPSCIARSTDRYGRTVAVCLVNGKDLGREMVASGWAVAFVRYSQDYVADEAAARSARRGMWQGGFERPETWRAEHRQPRGHREG</sequence>
<dbReference type="PANTHER" id="PTHR12302">
    <property type="entry name" value="EBNA2 BINDING PROTEIN P100"/>
    <property type="match status" value="1"/>
</dbReference>
<dbReference type="PANTHER" id="PTHR12302:SF26">
    <property type="entry name" value="BLR1266 PROTEIN"/>
    <property type="match status" value="1"/>
</dbReference>
<dbReference type="Proteomes" id="UP000321249">
    <property type="component" value="Unassembled WGS sequence"/>
</dbReference>
<organism evidence="2 3">
    <name type="scientific">Allosphingosinicella ginsenosidimutans</name>
    <dbReference type="NCBI Taxonomy" id="1176539"/>
    <lineage>
        <taxon>Bacteria</taxon>
        <taxon>Pseudomonadati</taxon>
        <taxon>Pseudomonadota</taxon>
        <taxon>Alphaproteobacteria</taxon>
        <taxon>Sphingomonadales</taxon>
        <taxon>Sphingomonadaceae</taxon>
        <taxon>Allosphingosinicella</taxon>
    </lineage>
</organism>
<evidence type="ECO:0000313" key="2">
    <source>
        <dbReference type="EMBL" id="TXC64699.1"/>
    </source>
</evidence>
<dbReference type="EMBL" id="VOQQ01000001">
    <property type="protein sequence ID" value="TXC64699.1"/>
    <property type="molecule type" value="Genomic_DNA"/>
</dbReference>
<dbReference type="AlphaFoldDB" id="A0A5C6TWT6"/>
<name>A0A5C6TWT6_9SPHN</name>
<comment type="caution">
    <text evidence="2">The sequence shown here is derived from an EMBL/GenBank/DDBJ whole genome shotgun (WGS) entry which is preliminary data.</text>
</comment>
<dbReference type="Pfam" id="PF00565">
    <property type="entry name" value="SNase"/>
    <property type="match status" value="1"/>
</dbReference>
<dbReference type="InterPro" id="IPR016071">
    <property type="entry name" value="Staphylococal_nuclease_OB-fold"/>
</dbReference>